<reference evidence="2" key="1">
    <citation type="journal article" date="2019" name="Int. J. Syst. Evol. Microbiol.">
        <title>The Global Catalogue of Microorganisms (GCM) 10K type strain sequencing project: providing services to taxonomists for standard genome sequencing and annotation.</title>
        <authorList>
            <consortium name="The Broad Institute Genomics Platform"/>
            <consortium name="The Broad Institute Genome Sequencing Center for Infectious Disease"/>
            <person name="Wu L."/>
            <person name="Ma J."/>
        </authorList>
    </citation>
    <scope>NUCLEOTIDE SEQUENCE [LARGE SCALE GENOMIC DNA]</scope>
    <source>
        <strain evidence="2">CCUG 63682</strain>
    </source>
</reference>
<organism evidence="1 2">
    <name type="scientific">Geojedonia litorea</name>
    <dbReference type="NCBI Taxonomy" id="1268269"/>
    <lineage>
        <taxon>Bacteria</taxon>
        <taxon>Pseudomonadati</taxon>
        <taxon>Bacteroidota</taxon>
        <taxon>Flavobacteriia</taxon>
        <taxon>Flavobacteriales</taxon>
        <taxon>Flavobacteriaceae</taxon>
        <taxon>Geojedonia</taxon>
    </lineage>
</organism>
<name>A0ABV9N063_9FLAO</name>
<dbReference type="RefSeq" id="WP_387959719.1">
    <property type="nucleotide sequence ID" value="NZ_JBHSGP010000004.1"/>
</dbReference>
<comment type="caution">
    <text evidence="1">The sequence shown here is derived from an EMBL/GenBank/DDBJ whole genome shotgun (WGS) entry which is preliminary data.</text>
</comment>
<sequence>MKRIYSIGIILIITLNVQAQNTVAKFKFEDAEKAFYDNNFEDCIQLLTETEALLGQTAPNILHLRILAEHKLLEQNPLHSFVLIENLRNHCNSYLQNYDIAGLEEKFRDVYEIQNTLGQYPSSKTAFDEKIAALEAAKIKNSVEAKKVIENYLEAIGGKDKIANVKTVFRSGEVFGEPFPLLIEDKKMVPNKFTSSRYFKNRRKKGDLIYTDVFNGETGHKQNKTSKTPLTETEIATYKEQAIFPELNYLSLPYKLHIVDTLSLASGKAYKLKIESPTGKVLFKYYNVLDNLLYKIELQNEESNKQGELILSDYKDVNGILMPFSFQSGTSALGTVTSITGDQEAPEKLQNKQVMAIALIGKIQESSINDKNTSNEPKKTITIWSEIKINQDVFENDFKLD</sequence>
<dbReference type="Proteomes" id="UP001595953">
    <property type="component" value="Unassembled WGS sequence"/>
</dbReference>
<evidence type="ECO:0000313" key="1">
    <source>
        <dbReference type="EMBL" id="MFC4720694.1"/>
    </source>
</evidence>
<accession>A0ABV9N063</accession>
<gene>
    <name evidence="1" type="ORF">ACFO5O_00055</name>
</gene>
<protein>
    <submittedName>
        <fullName evidence="1">Uncharacterized protein</fullName>
    </submittedName>
</protein>
<proteinExistence type="predicted"/>
<evidence type="ECO:0000313" key="2">
    <source>
        <dbReference type="Proteomes" id="UP001595953"/>
    </source>
</evidence>
<keyword evidence="2" id="KW-1185">Reference proteome</keyword>
<dbReference type="EMBL" id="JBHSGP010000004">
    <property type="protein sequence ID" value="MFC4720694.1"/>
    <property type="molecule type" value="Genomic_DNA"/>
</dbReference>